<dbReference type="Gene3D" id="1.10.3100.20">
    <property type="entry name" value="Protein of unknown function DUF269"/>
    <property type="match status" value="1"/>
</dbReference>
<dbReference type="PIRSF" id="PIRSF005788">
    <property type="entry name" value="NifK"/>
    <property type="match status" value="1"/>
</dbReference>
<evidence type="ECO:0008006" key="3">
    <source>
        <dbReference type="Google" id="ProtNLM"/>
    </source>
</evidence>
<gene>
    <name evidence="1" type="ORF">CEN46_19345</name>
</gene>
<sequence>MSTTNSVNGTAPNQVINSPFLQAIVQQIRGQDSYGVYRNWSDELILKPFVVSKQKKREISVEGEVDPVTIGRIMAFYRAVAACIEKETGLLSQVVVDLSHEGFGWALVFSGRLLLAVKTLRDAHRFGFESLEKVAEEGEKLVQKGVELAQRFPEVGRL</sequence>
<dbReference type="InterPro" id="IPR004952">
    <property type="entry name" value="NifX-assoc_nitrogen_fix"/>
</dbReference>
<dbReference type="Pfam" id="PF03270">
    <property type="entry name" value="DUF269"/>
    <property type="match status" value="1"/>
</dbReference>
<name>A0A2N6L9T8_9CYAN</name>
<dbReference type="EMBL" id="NMQE01000631">
    <property type="protein sequence ID" value="PMB19109.1"/>
    <property type="molecule type" value="Genomic_DNA"/>
</dbReference>
<reference evidence="1 2" key="1">
    <citation type="submission" date="2017-07" db="EMBL/GenBank/DDBJ databases">
        <title>Genomes of Fischerella (Mastigocladus) sp. strains.</title>
        <authorList>
            <person name="Miller S.R."/>
        </authorList>
    </citation>
    <scope>NUCLEOTIDE SEQUENCE [LARGE SCALE GENOMIC DNA]</scope>
    <source>
        <strain evidence="1 2">CCMEE 5318</strain>
    </source>
</reference>
<organism evidence="1 2">
    <name type="scientific">Fischerella thermalis CCMEE 5318</name>
    <dbReference type="NCBI Taxonomy" id="2019666"/>
    <lineage>
        <taxon>Bacteria</taxon>
        <taxon>Bacillati</taxon>
        <taxon>Cyanobacteriota</taxon>
        <taxon>Cyanophyceae</taxon>
        <taxon>Nostocales</taxon>
        <taxon>Hapalosiphonaceae</taxon>
        <taxon>Fischerella</taxon>
    </lineage>
</organism>
<evidence type="ECO:0000313" key="1">
    <source>
        <dbReference type="EMBL" id="PMB19109.1"/>
    </source>
</evidence>
<proteinExistence type="predicted"/>
<dbReference type="Proteomes" id="UP000235081">
    <property type="component" value="Unassembled WGS sequence"/>
</dbReference>
<evidence type="ECO:0000313" key="2">
    <source>
        <dbReference type="Proteomes" id="UP000235081"/>
    </source>
</evidence>
<dbReference type="NCBIfam" id="TIGR02935">
    <property type="entry name" value="NifX-associated nitrogen fixation protein"/>
    <property type="match status" value="1"/>
</dbReference>
<dbReference type="RefSeq" id="WP_102182801.1">
    <property type="nucleotide sequence ID" value="NZ_NMQE01000631.1"/>
</dbReference>
<accession>A0A2N6L9T8</accession>
<protein>
    <recommendedName>
        <fullName evidence="3">DUF269 domain-containing protein</fullName>
    </recommendedName>
</protein>
<dbReference type="AlphaFoldDB" id="A0A2N6L9T8"/>
<comment type="caution">
    <text evidence="1">The sequence shown here is derived from an EMBL/GenBank/DDBJ whole genome shotgun (WGS) entry which is preliminary data.</text>
</comment>